<reference evidence="1" key="1">
    <citation type="submission" date="2023-08" db="EMBL/GenBank/DDBJ databases">
        <authorList>
            <person name="Alioto T."/>
            <person name="Alioto T."/>
            <person name="Gomez Garrido J."/>
        </authorList>
    </citation>
    <scope>NUCLEOTIDE SEQUENCE</scope>
</reference>
<sequence length="106" mass="11728">MVVVKGGEVVVVVEWGGGGGGPYCCISMGAVQIPRDYWREKRGEEKNDARFPRIRDDWMLRTSPHDDHDALLSFVGLFAVWACCSKGSSQEALTPKSICTGSWHQD</sequence>
<dbReference type="EMBL" id="OY660867">
    <property type="protein sequence ID" value="CAJ1054807.1"/>
    <property type="molecule type" value="Genomic_DNA"/>
</dbReference>
<keyword evidence="2" id="KW-1185">Reference proteome</keyword>
<evidence type="ECO:0000313" key="2">
    <source>
        <dbReference type="Proteomes" id="UP001178508"/>
    </source>
</evidence>
<gene>
    <name evidence="1" type="ORF">XNOV1_A013926</name>
</gene>
<evidence type="ECO:0000313" key="1">
    <source>
        <dbReference type="EMBL" id="CAJ1054807.1"/>
    </source>
</evidence>
<dbReference type="Proteomes" id="UP001178508">
    <property type="component" value="Chromosome 4"/>
</dbReference>
<name>A0AAV1F0X6_XYRNO</name>
<proteinExistence type="predicted"/>
<organism evidence="1 2">
    <name type="scientific">Xyrichtys novacula</name>
    <name type="common">Pearly razorfish</name>
    <name type="synonym">Hemipteronotus novacula</name>
    <dbReference type="NCBI Taxonomy" id="13765"/>
    <lineage>
        <taxon>Eukaryota</taxon>
        <taxon>Metazoa</taxon>
        <taxon>Chordata</taxon>
        <taxon>Craniata</taxon>
        <taxon>Vertebrata</taxon>
        <taxon>Euteleostomi</taxon>
        <taxon>Actinopterygii</taxon>
        <taxon>Neopterygii</taxon>
        <taxon>Teleostei</taxon>
        <taxon>Neoteleostei</taxon>
        <taxon>Acanthomorphata</taxon>
        <taxon>Eupercaria</taxon>
        <taxon>Labriformes</taxon>
        <taxon>Labridae</taxon>
        <taxon>Xyrichtys</taxon>
    </lineage>
</organism>
<dbReference type="AlphaFoldDB" id="A0AAV1F0X6"/>
<accession>A0AAV1F0X6</accession>
<protein>
    <submittedName>
        <fullName evidence="1">Uncharacterized protein</fullName>
    </submittedName>
</protein>